<evidence type="ECO:0000313" key="2">
    <source>
        <dbReference type="EMBL" id="GGL05495.1"/>
    </source>
</evidence>
<comment type="caution">
    <text evidence="2">The sequence shown here is derived from an EMBL/GenBank/DDBJ whole genome shotgun (WGS) entry which is preliminary data.</text>
</comment>
<gene>
    <name evidence="2" type="ORF">GCM10010094_77840</name>
</gene>
<dbReference type="EMBL" id="BMPQ01000032">
    <property type="protein sequence ID" value="GGL05495.1"/>
    <property type="molecule type" value="Genomic_DNA"/>
</dbReference>
<proteinExistence type="predicted"/>
<keyword evidence="3" id="KW-1185">Reference proteome</keyword>
<name>A0A917RG26_9ACTN</name>
<protein>
    <recommendedName>
        <fullName evidence="4">CYTH domain-containing protein</fullName>
    </recommendedName>
</protein>
<reference evidence="2" key="1">
    <citation type="journal article" date="2014" name="Int. J. Syst. Evol. Microbiol.">
        <title>Complete genome sequence of Corynebacterium casei LMG S-19264T (=DSM 44701T), isolated from a smear-ripened cheese.</title>
        <authorList>
            <consortium name="US DOE Joint Genome Institute (JGI-PGF)"/>
            <person name="Walter F."/>
            <person name="Albersmeier A."/>
            <person name="Kalinowski J."/>
            <person name="Ruckert C."/>
        </authorList>
    </citation>
    <scope>NUCLEOTIDE SEQUENCE</scope>
    <source>
        <strain evidence="2">JCM 3035</strain>
    </source>
</reference>
<dbReference type="Proteomes" id="UP000637788">
    <property type="component" value="Unassembled WGS sequence"/>
</dbReference>
<dbReference type="RefSeq" id="WP_189326466.1">
    <property type="nucleotide sequence ID" value="NZ_BMPQ01000032.1"/>
</dbReference>
<evidence type="ECO:0000256" key="1">
    <source>
        <dbReference type="SAM" id="MobiDB-lite"/>
    </source>
</evidence>
<feature type="compositionally biased region" description="Basic and acidic residues" evidence="1">
    <location>
        <begin position="1"/>
        <end position="14"/>
    </location>
</feature>
<feature type="region of interest" description="Disordered" evidence="1">
    <location>
        <begin position="1"/>
        <end position="29"/>
    </location>
</feature>
<accession>A0A917RG26</accession>
<sequence>MSGEGDPHRSLERAQRHRPSGHRGAGPSARLDAVQVKISLGGRAVGQAVRSIGLCSDGERCRVHFCELPEGALVPGELPLLESGVILRLRTREDRRGDSTVKLRPCRRSRLTERWLAFRVGGRDELRLEADWVGEERVLAASLVTELDRGVDLPPDGGGLMQELFSPAQQEFLVDCADIPVDFRALQVLGPVQATRWRDARCRLRGLTAERWTVRGTDADGGSLEFLELSLRAAPDEAEIAQAGLEALVRRLGLESDTEQTAKTRLVLEHLRGAR</sequence>
<evidence type="ECO:0008006" key="4">
    <source>
        <dbReference type="Google" id="ProtNLM"/>
    </source>
</evidence>
<organism evidence="2 3">
    <name type="scientific">Streptomyces flaveus</name>
    <dbReference type="NCBI Taxonomy" id="66370"/>
    <lineage>
        <taxon>Bacteria</taxon>
        <taxon>Bacillati</taxon>
        <taxon>Actinomycetota</taxon>
        <taxon>Actinomycetes</taxon>
        <taxon>Kitasatosporales</taxon>
        <taxon>Streptomycetaceae</taxon>
        <taxon>Streptomyces</taxon>
        <taxon>Streptomyces aurantiacus group</taxon>
    </lineage>
</organism>
<dbReference type="AlphaFoldDB" id="A0A917RG26"/>
<reference evidence="2" key="2">
    <citation type="submission" date="2020-09" db="EMBL/GenBank/DDBJ databases">
        <authorList>
            <person name="Sun Q."/>
            <person name="Ohkuma M."/>
        </authorList>
    </citation>
    <scope>NUCLEOTIDE SEQUENCE</scope>
    <source>
        <strain evidence="2">JCM 3035</strain>
    </source>
</reference>
<evidence type="ECO:0000313" key="3">
    <source>
        <dbReference type="Proteomes" id="UP000637788"/>
    </source>
</evidence>